<name>A0ABU5IV13_9BACI</name>
<comment type="caution">
    <text evidence="1">The sequence shown here is derived from an EMBL/GenBank/DDBJ whole genome shotgun (WGS) entry which is preliminary data.</text>
</comment>
<keyword evidence="2" id="KW-1185">Reference proteome</keyword>
<reference evidence="1 2" key="1">
    <citation type="submission" date="2023-11" db="EMBL/GenBank/DDBJ databases">
        <title>Bacillus jintuensis, isolated from a mudflat on the Beibu Gulf coast.</title>
        <authorList>
            <person name="Li M."/>
        </authorList>
    </citation>
    <scope>NUCLEOTIDE SEQUENCE [LARGE SCALE GENOMIC DNA]</scope>
    <source>
        <strain evidence="1 2">31A1R</strain>
        <plasmid evidence="1">unnamed</plasmid>
    </source>
</reference>
<dbReference type="Pfam" id="PF16258">
    <property type="entry name" value="DUF4912"/>
    <property type="match status" value="1"/>
</dbReference>
<proteinExistence type="predicted"/>
<geneLocation type="plasmid" evidence="1">
    <name>unnamed</name>
</geneLocation>
<dbReference type="RefSeq" id="WP_322445071.1">
    <property type="nucleotide sequence ID" value="NZ_JAXOFX010000002.1"/>
</dbReference>
<dbReference type="Proteomes" id="UP001290455">
    <property type="component" value="Unassembled WGS sequence"/>
</dbReference>
<dbReference type="InterPro" id="IPR032585">
    <property type="entry name" value="DUF4912"/>
</dbReference>
<evidence type="ECO:0000313" key="2">
    <source>
        <dbReference type="Proteomes" id="UP001290455"/>
    </source>
</evidence>
<evidence type="ECO:0000313" key="1">
    <source>
        <dbReference type="EMBL" id="MDZ5470991.1"/>
    </source>
</evidence>
<keyword evidence="1" id="KW-0614">Plasmid</keyword>
<protein>
    <submittedName>
        <fullName evidence="1">DUF4912 domain-containing protein</fullName>
    </submittedName>
</protein>
<sequence>MINEIIKLKRKGLSFRKIAEELNSTVGKVQYQWNKYAKVQAPTPIKTDFTPIRKAKTTATQPLTEQSTLRREGISAWLVSNNRLITFWDIPEAKKRLISFYFDKDYSCFLLALRIYDVTSIIFNGSNEHSYVETIVPENQKHWVFKDLKPNRSYCLEIGLKITESKFHPILRSNSLQTPRTSCEQVGSLEKDIHSFLEDTNSPPNWIEHVSTYSYYETESKGGLKA</sequence>
<organism evidence="1 2">
    <name type="scientific">Robertmurraya mangrovi</name>
    <dbReference type="NCBI Taxonomy" id="3098077"/>
    <lineage>
        <taxon>Bacteria</taxon>
        <taxon>Bacillati</taxon>
        <taxon>Bacillota</taxon>
        <taxon>Bacilli</taxon>
        <taxon>Bacillales</taxon>
        <taxon>Bacillaceae</taxon>
        <taxon>Robertmurraya</taxon>
    </lineage>
</organism>
<gene>
    <name evidence="1" type="ORF">SM124_04410</name>
</gene>
<dbReference type="EMBL" id="JAXOFX010000002">
    <property type="protein sequence ID" value="MDZ5470991.1"/>
    <property type="molecule type" value="Genomic_DNA"/>
</dbReference>
<accession>A0ABU5IV13</accession>